<name>A0A183NB51_9TREM</name>
<keyword evidence="3" id="KW-1185">Reference proteome</keyword>
<dbReference type="Pfam" id="PF03676">
    <property type="entry name" value="PHAF1"/>
    <property type="match status" value="1"/>
</dbReference>
<dbReference type="EMBL" id="UZAI01021437">
    <property type="protein sequence ID" value="VDP55506.1"/>
    <property type="molecule type" value="Genomic_DNA"/>
</dbReference>
<dbReference type="InterPro" id="IPR039156">
    <property type="entry name" value="PHAF1/BROMI"/>
</dbReference>
<accession>A0A183NB51</accession>
<evidence type="ECO:0000313" key="2">
    <source>
        <dbReference type="EMBL" id="VDP55506.1"/>
    </source>
</evidence>
<proteinExistence type="inferred from homology"/>
<dbReference type="GO" id="GO:0005802">
    <property type="term" value="C:trans-Golgi network"/>
    <property type="evidence" value="ECO:0007669"/>
    <property type="project" value="TreeGrafter"/>
</dbReference>
<gene>
    <name evidence="2" type="ORF">SMRZ_LOCUS25526</name>
</gene>
<dbReference type="PANTHER" id="PTHR13465">
    <property type="entry name" value="UPF0183 PROTEIN"/>
    <property type="match status" value="1"/>
</dbReference>
<dbReference type="AlphaFoldDB" id="A0A183NB51"/>
<dbReference type="PANTHER" id="PTHR13465:SF2">
    <property type="entry name" value="PHAGOSOME ASSEMBLY FACTOR 1"/>
    <property type="match status" value="1"/>
</dbReference>
<dbReference type="InterPro" id="IPR005373">
    <property type="entry name" value="PHAF1"/>
</dbReference>
<sequence length="107" mass="12433">MLDVEVVPELGIRHKLWEFVLGMPIQQMIDILRKQDHTIKNVDFWYSDKDPFSMNLVLVLPGDGVKFHFDPFLQRLRVGISYFNSPSILPTMQEVLRIFGSTKPLGM</sequence>
<protein>
    <submittedName>
        <fullName evidence="2">Uncharacterized protein</fullName>
    </submittedName>
</protein>
<reference evidence="2 3" key="1">
    <citation type="submission" date="2018-11" db="EMBL/GenBank/DDBJ databases">
        <authorList>
            <consortium name="Pathogen Informatics"/>
        </authorList>
    </citation>
    <scope>NUCLEOTIDE SEQUENCE [LARGE SCALE GENOMIC DNA]</scope>
    <source>
        <strain evidence="2 3">Zambia</strain>
    </source>
</reference>
<comment type="similarity">
    <text evidence="1">Belongs to the PHAF1 family.</text>
</comment>
<dbReference type="GO" id="GO:0043001">
    <property type="term" value="P:Golgi to plasma membrane protein transport"/>
    <property type="evidence" value="ECO:0007669"/>
    <property type="project" value="TreeGrafter"/>
</dbReference>
<dbReference type="Proteomes" id="UP000277204">
    <property type="component" value="Unassembled WGS sequence"/>
</dbReference>
<evidence type="ECO:0000256" key="1">
    <source>
        <dbReference type="ARBA" id="ARBA00024339"/>
    </source>
</evidence>
<dbReference type="STRING" id="48269.A0A183NB51"/>
<organism evidence="2 3">
    <name type="scientific">Schistosoma margrebowiei</name>
    <dbReference type="NCBI Taxonomy" id="48269"/>
    <lineage>
        <taxon>Eukaryota</taxon>
        <taxon>Metazoa</taxon>
        <taxon>Spiralia</taxon>
        <taxon>Lophotrochozoa</taxon>
        <taxon>Platyhelminthes</taxon>
        <taxon>Trematoda</taxon>
        <taxon>Digenea</taxon>
        <taxon>Strigeidida</taxon>
        <taxon>Schistosomatoidea</taxon>
        <taxon>Schistosomatidae</taxon>
        <taxon>Schistosoma</taxon>
    </lineage>
</organism>
<evidence type="ECO:0000313" key="3">
    <source>
        <dbReference type="Proteomes" id="UP000277204"/>
    </source>
</evidence>